<name>A0A1M6SDT6_9FLAO</name>
<dbReference type="PROSITE" id="PS00843">
    <property type="entry name" value="DALA_DALA_LIGASE_1"/>
    <property type="match status" value="1"/>
</dbReference>
<dbReference type="EMBL" id="FRAM01000002">
    <property type="protein sequence ID" value="SHK42835.1"/>
    <property type="molecule type" value="Genomic_DNA"/>
</dbReference>
<dbReference type="GO" id="GO:0046872">
    <property type="term" value="F:metal ion binding"/>
    <property type="evidence" value="ECO:0007669"/>
    <property type="project" value="UniProtKB-KW"/>
</dbReference>
<evidence type="ECO:0000256" key="8">
    <source>
        <dbReference type="ARBA" id="ARBA00022840"/>
    </source>
</evidence>
<keyword evidence="11 13" id="KW-0961">Cell wall biogenesis/degradation</keyword>
<evidence type="ECO:0000256" key="11">
    <source>
        <dbReference type="ARBA" id="ARBA00023316"/>
    </source>
</evidence>
<dbReference type="GO" id="GO:0005737">
    <property type="term" value="C:cytoplasm"/>
    <property type="evidence" value="ECO:0007669"/>
    <property type="project" value="UniProtKB-SubCell"/>
</dbReference>
<feature type="domain" description="ATP-grasp" evidence="17">
    <location>
        <begin position="130"/>
        <end position="329"/>
    </location>
</feature>
<evidence type="ECO:0000256" key="12">
    <source>
        <dbReference type="ARBA" id="ARBA00047614"/>
    </source>
</evidence>
<dbReference type="InterPro" id="IPR005905">
    <property type="entry name" value="D_ala_D_ala"/>
</dbReference>
<dbReference type="PANTHER" id="PTHR23132:SF23">
    <property type="entry name" value="D-ALANINE--D-ALANINE LIGASE B"/>
    <property type="match status" value="1"/>
</dbReference>
<dbReference type="GO" id="GO:0009252">
    <property type="term" value="P:peptidoglycan biosynthetic process"/>
    <property type="evidence" value="ECO:0007669"/>
    <property type="project" value="UniProtKB-UniRule"/>
</dbReference>
<evidence type="ECO:0000256" key="9">
    <source>
        <dbReference type="ARBA" id="ARBA00022960"/>
    </source>
</evidence>
<feature type="binding site" evidence="15">
    <location>
        <position position="298"/>
    </location>
    <ligand>
        <name>Mg(2+)</name>
        <dbReference type="ChEBI" id="CHEBI:18420"/>
        <label>2</label>
    </ligand>
</feature>
<evidence type="ECO:0000256" key="6">
    <source>
        <dbReference type="ARBA" id="ARBA00022598"/>
    </source>
</evidence>
<keyword evidence="6 13" id="KW-0436">Ligase</keyword>
<feature type="active site" evidence="14">
    <location>
        <position position="23"/>
    </location>
</feature>
<comment type="pathway">
    <text evidence="13">Cell wall biogenesis; peptidoglycan biosynthesis.</text>
</comment>
<dbReference type="InterPro" id="IPR011761">
    <property type="entry name" value="ATP-grasp"/>
</dbReference>
<evidence type="ECO:0000256" key="1">
    <source>
        <dbReference type="ARBA" id="ARBA00001936"/>
    </source>
</evidence>
<keyword evidence="10 13" id="KW-0573">Peptidoglycan synthesis</keyword>
<dbReference type="NCBIfam" id="TIGR01205">
    <property type="entry name" value="D_ala_D_alaTIGR"/>
    <property type="match status" value="1"/>
</dbReference>
<dbReference type="GO" id="GO:0008360">
    <property type="term" value="P:regulation of cell shape"/>
    <property type="evidence" value="ECO:0007669"/>
    <property type="project" value="UniProtKB-KW"/>
</dbReference>
<dbReference type="Proteomes" id="UP000184498">
    <property type="component" value="Unassembled WGS sequence"/>
</dbReference>
<dbReference type="PROSITE" id="PS50975">
    <property type="entry name" value="ATP_GRASP"/>
    <property type="match status" value="1"/>
</dbReference>
<dbReference type="GO" id="GO:0005524">
    <property type="term" value="F:ATP binding"/>
    <property type="evidence" value="ECO:0007669"/>
    <property type="project" value="UniProtKB-UniRule"/>
</dbReference>
<feature type="active site" evidence="14">
    <location>
        <position position="307"/>
    </location>
</feature>
<evidence type="ECO:0000259" key="17">
    <source>
        <dbReference type="PROSITE" id="PS50975"/>
    </source>
</evidence>
<dbReference type="InterPro" id="IPR016185">
    <property type="entry name" value="PreATP-grasp_dom_sf"/>
</dbReference>
<sequence length="334" mass="37222">MFSRKFGMGKKNIAVVMGGYSDEYKVSLKSGQLIFDSLDRDVYNVYKVVILKNEWYFLDENDNKKPINKGDFSAETGNGDRLKFDACFNIIHGTPGENGIMQAYWDAVGQKYTGCDFYQSALTFNKKDTLAVLSKYGIPSAKSIYLRKGEDISDEEITEKLGLPVFVKPNQSGSSLGISKVKEKSELKTAIEIAYKEDNEILIESALFGMEVSVGVLDYKGEVIVLGITEIVPDKEFFDYEAKYEGASQEITPARIDEDTRKKVEEISIKAYKSLGMSGFSRSEFIIVDGIPHLLEMNTNPGFSPASILPQQAKIYGISIKDLCGNEVEKALNK</sequence>
<keyword evidence="5 13" id="KW-0963">Cytoplasm</keyword>
<dbReference type="Pfam" id="PF01820">
    <property type="entry name" value="Dala_Dala_lig_N"/>
    <property type="match status" value="1"/>
</dbReference>
<dbReference type="Gene3D" id="3.30.1490.20">
    <property type="entry name" value="ATP-grasp fold, A domain"/>
    <property type="match status" value="1"/>
</dbReference>
<dbReference type="UniPathway" id="UPA00219"/>
<dbReference type="HAMAP" id="MF_00047">
    <property type="entry name" value="Dala_Dala_lig"/>
    <property type="match status" value="1"/>
</dbReference>
<dbReference type="Gene3D" id="3.30.470.20">
    <property type="entry name" value="ATP-grasp fold, B domain"/>
    <property type="match status" value="1"/>
</dbReference>
<gene>
    <name evidence="13" type="primary">ddl</name>
    <name evidence="18" type="ORF">SAMN05444371_2406</name>
</gene>
<evidence type="ECO:0000313" key="18">
    <source>
        <dbReference type="EMBL" id="SHK42835.1"/>
    </source>
</evidence>
<dbReference type="InterPro" id="IPR000291">
    <property type="entry name" value="D-Ala_lig_Van_CS"/>
</dbReference>
<dbReference type="STRING" id="216903.SAMN05444371_2406"/>
<keyword evidence="15" id="KW-0479">Metal-binding</keyword>
<feature type="binding site" evidence="15">
    <location>
        <position position="296"/>
    </location>
    <ligand>
        <name>Mg(2+)</name>
        <dbReference type="ChEBI" id="CHEBI:18420"/>
        <label>2</label>
    </ligand>
</feature>
<evidence type="ECO:0000256" key="10">
    <source>
        <dbReference type="ARBA" id="ARBA00022984"/>
    </source>
</evidence>
<feature type="active site" evidence="14">
    <location>
        <position position="174"/>
    </location>
</feature>
<dbReference type="NCBIfam" id="NF002527">
    <property type="entry name" value="PRK01966.1-3"/>
    <property type="match status" value="1"/>
</dbReference>
<comment type="cofactor">
    <cofactor evidence="1">
        <name>Mn(2+)</name>
        <dbReference type="ChEBI" id="CHEBI:29035"/>
    </cofactor>
</comment>
<evidence type="ECO:0000256" key="13">
    <source>
        <dbReference type="HAMAP-Rule" id="MF_00047"/>
    </source>
</evidence>
<keyword evidence="7 16" id="KW-0547">Nucleotide-binding</keyword>
<dbReference type="NCBIfam" id="NF002378">
    <property type="entry name" value="PRK01372.1"/>
    <property type="match status" value="1"/>
</dbReference>
<comment type="cofactor">
    <cofactor evidence="15">
        <name>Mg(2+)</name>
        <dbReference type="ChEBI" id="CHEBI:18420"/>
    </cofactor>
    <cofactor evidence="15">
        <name>Mn(2+)</name>
        <dbReference type="ChEBI" id="CHEBI:29035"/>
    </cofactor>
    <text evidence="15">Binds 2 magnesium or manganese ions per subunit.</text>
</comment>
<keyword evidence="9 13" id="KW-0133">Cell shape</keyword>
<keyword evidence="15" id="KW-0464">Manganese</keyword>
<dbReference type="PROSITE" id="PS00844">
    <property type="entry name" value="DALA_DALA_LIGASE_2"/>
    <property type="match status" value="1"/>
</dbReference>
<comment type="subcellular location">
    <subcellularLocation>
        <location evidence="2 13">Cytoplasm</location>
    </subcellularLocation>
</comment>
<dbReference type="InterPro" id="IPR013815">
    <property type="entry name" value="ATP_grasp_subdomain_1"/>
</dbReference>
<comment type="catalytic activity">
    <reaction evidence="12 13">
        <text>2 D-alanine + ATP = D-alanyl-D-alanine + ADP + phosphate + H(+)</text>
        <dbReference type="Rhea" id="RHEA:11224"/>
        <dbReference type="ChEBI" id="CHEBI:15378"/>
        <dbReference type="ChEBI" id="CHEBI:30616"/>
        <dbReference type="ChEBI" id="CHEBI:43474"/>
        <dbReference type="ChEBI" id="CHEBI:57416"/>
        <dbReference type="ChEBI" id="CHEBI:57822"/>
        <dbReference type="ChEBI" id="CHEBI:456216"/>
        <dbReference type="EC" id="6.3.2.4"/>
    </reaction>
</comment>
<dbReference type="GO" id="GO:0071555">
    <property type="term" value="P:cell wall organization"/>
    <property type="evidence" value="ECO:0007669"/>
    <property type="project" value="UniProtKB-KW"/>
</dbReference>
<dbReference type="EC" id="6.3.2.4" evidence="4 13"/>
<dbReference type="SUPFAM" id="SSF52440">
    <property type="entry name" value="PreATP-grasp domain"/>
    <property type="match status" value="1"/>
</dbReference>
<dbReference type="Pfam" id="PF07478">
    <property type="entry name" value="Dala_Dala_lig_C"/>
    <property type="match status" value="1"/>
</dbReference>
<dbReference type="GO" id="GO:0008716">
    <property type="term" value="F:D-alanine-D-alanine ligase activity"/>
    <property type="evidence" value="ECO:0007669"/>
    <property type="project" value="UniProtKB-UniRule"/>
</dbReference>
<evidence type="ECO:0000256" key="3">
    <source>
        <dbReference type="ARBA" id="ARBA00010871"/>
    </source>
</evidence>
<evidence type="ECO:0000256" key="7">
    <source>
        <dbReference type="ARBA" id="ARBA00022741"/>
    </source>
</evidence>
<evidence type="ECO:0000256" key="14">
    <source>
        <dbReference type="PIRSR" id="PIRSR039102-1"/>
    </source>
</evidence>
<dbReference type="Gene3D" id="3.40.50.20">
    <property type="match status" value="1"/>
</dbReference>
<dbReference type="PANTHER" id="PTHR23132">
    <property type="entry name" value="D-ALANINE--D-ALANINE LIGASE"/>
    <property type="match status" value="1"/>
</dbReference>
<dbReference type="PIRSF" id="PIRSF039102">
    <property type="entry name" value="Ddl/VanB"/>
    <property type="match status" value="1"/>
</dbReference>
<evidence type="ECO:0000256" key="2">
    <source>
        <dbReference type="ARBA" id="ARBA00004496"/>
    </source>
</evidence>
<proteinExistence type="inferred from homology"/>
<dbReference type="InterPro" id="IPR011095">
    <property type="entry name" value="Dala_Dala_lig_C"/>
</dbReference>
<evidence type="ECO:0000313" key="19">
    <source>
        <dbReference type="Proteomes" id="UP000184498"/>
    </source>
</evidence>
<dbReference type="SUPFAM" id="SSF56059">
    <property type="entry name" value="Glutathione synthetase ATP-binding domain-like"/>
    <property type="match status" value="1"/>
</dbReference>
<comment type="similarity">
    <text evidence="3 13">Belongs to the D-alanine--D-alanine ligase family.</text>
</comment>
<reference evidence="19" key="1">
    <citation type="submission" date="2016-11" db="EMBL/GenBank/DDBJ databases">
        <authorList>
            <person name="Varghese N."/>
            <person name="Submissions S."/>
        </authorList>
    </citation>
    <scope>NUCLEOTIDE SEQUENCE [LARGE SCALE GENOMIC DNA]</scope>
    <source>
        <strain evidence="19">DSM 18016</strain>
    </source>
</reference>
<keyword evidence="8 16" id="KW-0067">ATP-binding</keyword>
<keyword evidence="19" id="KW-1185">Reference proteome</keyword>
<dbReference type="InterPro" id="IPR011127">
    <property type="entry name" value="Dala_Dala_lig_N"/>
</dbReference>
<evidence type="ECO:0000256" key="16">
    <source>
        <dbReference type="PROSITE-ProRule" id="PRU00409"/>
    </source>
</evidence>
<accession>A0A1M6SDT6</accession>
<dbReference type="AlphaFoldDB" id="A0A1M6SDT6"/>
<protein>
    <recommendedName>
        <fullName evidence="4 13">D-alanine--D-alanine ligase</fullName>
        <ecNumber evidence="4 13">6.3.2.4</ecNumber>
    </recommendedName>
    <alternativeName>
        <fullName evidence="13">D-Ala-D-Ala ligase</fullName>
    </alternativeName>
    <alternativeName>
        <fullName evidence="13">D-alanylalanine synthetase</fullName>
    </alternativeName>
</protein>
<comment type="function">
    <text evidence="13">Cell wall formation.</text>
</comment>
<evidence type="ECO:0000256" key="4">
    <source>
        <dbReference type="ARBA" id="ARBA00012216"/>
    </source>
</evidence>
<organism evidence="18 19">
    <name type="scientific">Epilithonimonas mollis</name>
    <dbReference type="NCBI Taxonomy" id="216903"/>
    <lineage>
        <taxon>Bacteria</taxon>
        <taxon>Pseudomonadati</taxon>
        <taxon>Bacteroidota</taxon>
        <taxon>Flavobacteriia</taxon>
        <taxon>Flavobacteriales</taxon>
        <taxon>Weeksellaceae</taxon>
        <taxon>Chryseobacterium group</taxon>
        <taxon>Epilithonimonas</taxon>
    </lineage>
</organism>
<evidence type="ECO:0000256" key="5">
    <source>
        <dbReference type="ARBA" id="ARBA00022490"/>
    </source>
</evidence>
<keyword evidence="15" id="KW-0460">Magnesium</keyword>
<feature type="binding site" evidence="15">
    <location>
        <position position="296"/>
    </location>
    <ligand>
        <name>Mg(2+)</name>
        <dbReference type="ChEBI" id="CHEBI:18420"/>
        <label>1</label>
    </ligand>
</feature>
<evidence type="ECO:0000256" key="15">
    <source>
        <dbReference type="PIRSR" id="PIRSR039102-3"/>
    </source>
</evidence>